<dbReference type="EMBL" id="JACXAJ010000012">
    <property type="protein sequence ID" value="MBD1398927.1"/>
    <property type="molecule type" value="Genomic_DNA"/>
</dbReference>
<protein>
    <recommendedName>
        <fullName evidence="3">Peptidase MA superfamily protein</fullName>
    </recommendedName>
</protein>
<proteinExistence type="predicted"/>
<accession>A0ABR7XKV5</accession>
<evidence type="ECO:0000313" key="1">
    <source>
        <dbReference type="EMBL" id="MBD1398927.1"/>
    </source>
</evidence>
<evidence type="ECO:0000313" key="2">
    <source>
        <dbReference type="Proteomes" id="UP000625551"/>
    </source>
</evidence>
<dbReference type="RefSeq" id="WP_191185054.1">
    <property type="nucleotide sequence ID" value="NZ_JACXAJ010000012.1"/>
</dbReference>
<gene>
    <name evidence="1" type="ORF">H9Q13_17285</name>
</gene>
<evidence type="ECO:0008006" key="3">
    <source>
        <dbReference type="Google" id="ProtNLM"/>
    </source>
</evidence>
<sequence>MAERYTTGNAHAESFFTVFGRHVVVTETGLNTDIISHELAHVALFDRIPNFKWYMMTYRVPVWFDEGIAMQVDYREIYSTEKYLRHTDNGAKAPTLVSMASISDFYQPDTLGWYRYATSKHEVARWLQKVDRQGLDQLIQSTTIFSDFDEQYQFIEAAAEK</sequence>
<keyword evidence="2" id="KW-1185">Reference proteome</keyword>
<name>A0ABR7XKV5_9BACT</name>
<reference evidence="1 2" key="1">
    <citation type="submission" date="2020-09" db="EMBL/GenBank/DDBJ databases">
        <title>Genome sequencing and assembly of Pontibacter sp.</title>
        <authorList>
            <person name="Chhetri G."/>
        </authorList>
    </citation>
    <scope>NUCLEOTIDE SEQUENCE [LARGE SCALE GENOMIC DNA]</scope>
    <source>
        <strain evidence="1 2">JH31</strain>
    </source>
</reference>
<organism evidence="1 2">
    <name type="scientific">Pontibacter aquaedesilientis</name>
    <dbReference type="NCBI Taxonomy" id="2766980"/>
    <lineage>
        <taxon>Bacteria</taxon>
        <taxon>Pseudomonadati</taxon>
        <taxon>Bacteroidota</taxon>
        <taxon>Cytophagia</taxon>
        <taxon>Cytophagales</taxon>
        <taxon>Hymenobacteraceae</taxon>
        <taxon>Pontibacter</taxon>
    </lineage>
</organism>
<comment type="caution">
    <text evidence="1">The sequence shown here is derived from an EMBL/GenBank/DDBJ whole genome shotgun (WGS) entry which is preliminary data.</text>
</comment>
<dbReference type="Proteomes" id="UP000625551">
    <property type="component" value="Unassembled WGS sequence"/>
</dbReference>